<dbReference type="Proteomes" id="UP001225605">
    <property type="component" value="Unassembled WGS sequence"/>
</dbReference>
<evidence type="ECO:0000313" key="4">
    <source>
        <dbReference type="EMBL" id="MDQ2586604.1"/>
    </source>
</evidence>
<evidence type="ECO:0000256" key="2">
    <source>
        <dbReference type="RuleBase" id="RU003749"/>
    </source>
</evidence>
<reference evidence="4 5" key="1">
    <citation type="submission" date="2017-06" db="EMBL/GenBank/DDBJ databases">
        <title>Cultured bacterium strain Saccharothrix yanglingensis Hhs.015.</title>
        <authorList>
            <person name="Xia Y."/>
        </authorList>
    </citation>
    <scope>NUCLEOTIDE SEQUENCE [LARGE SCALE GENOMIC DNA]</scope>
    <source>
        <strain evidence="4 5">Hhs.015</strain>
    </source>
</reference>
<sequence>MTIAERFDDQLRVEREVHGYAVVVRVTGEVDASTTSAIRREVRIALALATPPAPVVIDLRGVGFFAAAGLNELYWDLSAAESVGVALRVVASQRHVLRPFRIAGLDAELRPYPTLDAALRVGRPDRSRVEELAGLR</sequence>
<comment type="similarity">
    <text evidence="1 2">Belongs to the anti-sigma-factor antagonist family.</text>
</comment>
<dbReference type="InterPro" id="IPR036513">
    <property type="entry name" value="STAS_dom_sf"/>
</dbReference>
<proteinExistence type="inferred from homology"/>
<dbReference type="InterPro" id="IPR003658">
    <property type="entry name" value="Anti-sigma_ant"/>
</dbReference>
<keyword evidence="5" id="KW-1185">Reference proteome</keyword>
<evidence type="ECO:0000256" key="1">
    <source>
        <dbReference type="ARBA" id="ARBA00009013"/>
    </source>
</evidence>
<dbReference type="PANTHER" id="PTHR33495:SF2">
    <property type="entry name" value="ANTI-SIGMA FACTOR ANTAGONIST TM_1081-RELATED"/>
    <property type="match status" value="1"/>
</dbReference>
<accession>A0ABU0X5R8</accession>
<dbReference type="SUPFAM" id="SSF52091">
    <property type="entry name" value="SpoIIaa-like"/>
    <property type="match status" value="1"/>
</dbReference>
<dbReference type="Pfam" id="PF01740">
    <property type="entry name" value="STAS"/>
    <property type="match status" value="1"/>
</dbReference>
<name>A0ABU0X5R8_9PSEU</name>
<dbReference type="RefSeq" id="WP_306747869.1">
    <property type="nucleotide sequence ID" value="NZ_NSDM01000009.1"/>
</dbReference>
<feature type="domain" description="STAS" evidence="3">
    <location>
        <begin position="11"/>
        <end position="122"/>
    </location>
</feature>
<dbReference type="Gene3D" id="3.30.750.24">
    <property type="entry name" value="STAS domain"/>
    <property type="match status" value="1"/>
</dbReference>
<dbReference type="InterPro" id="IPR002645">
    <property type="entry name" value="STAS_dom"/>
</dbReference>
<evidence type="ECO:0000313" key="5">
    <source>
        <dbReference type="Proteomes" id="UP001225605"/>
    </source>
</evidence>
<dbReference type="PROSITE" id="PS50801">
    <property type="entry name" value="STAS"/>
    <property type="match status" value="1"/>
</dbReference>
<dbReference type="CDD" id="cd07043">
    <property type="entry name" value="STAS_anti-anti-sigma_factors"/>
    <property type="match status" value="1"/>
</dbReference>
<organism evidence="4 5">
    <name type="scientific">Saccharothrix yanglingensis</name>
    <dbReference type="NCBI Taxonomy" id="659496"/>
    <lineage>
        <taxon>Bacteria</taxon>
        <taxon>Bacillati</taxon>
        <taxon>Actinomycetota</taxon>
        <taxon>Actinomycetes</taxon>
        <taxon>Pseudonocardiales</taxon>
        <taxon>Pseudonocardiaceae</taxon>
        <taxon>Saccharothrix</taxon>
    </lineage>
</organism>
<evidence type="ECO:0000259" key="3">
    <source>
        <dbReference type="PROSITE" id="PS50801"/>
    </source>
</evidence>
<protein>
    <recommendedName>
        <fullName evidence="2">Anti-sigma factor antagonist</fullName>
    </recommendedName>
</protein>
<dbReference type="EMBL" id="NSDM01000009">
    <property type="protein sequence ID" value="MDQ2586604.1"/>
    <property type="molecule type" value="Genomic_DNA"/>
</dbReference>
<gene>
    <name evidence="4" type="ORF">CKY47_21920</name>
</gene>
<dbReference type="NCBIfam" id="TIGR00377">
    <property type="entry name" value="ant_ant_sig"/>
    <property type="match status" value="1"/>
</dbReference>
<comment type="caution">
    <text evidence="4">The sequence shown here is derived from an EMBL/GenBank/DDBJ whole genome shotgun (WGS) entry which is preliminary data.</text>
</comment>
<dbReference type="PANTHER" id="PTHR33495">
    <property type="entry name" value="ANTI-SIGMA FACTOR ANTAGONIST TM_1081-RELATED-RELATED"/>
    <property type="match status" value="1"/>
</dbReference>